<dbReference type="AlphaFoldDB" id="A0A317C5Z2"/>
<sequence length="195" mass="21203">MNSVEMLYLNHQLSKANFTVHSLSYPSAKHDIAHNTQLLKQKLLALNLDSTYIVAHSLGGIMSMHLLALDGLPKIERIVLLGSPLNGSYIADKFMTWPLVNRLLKNSMGNGLDGNFTMPSMPYEIGMIAGVSDSLGVGTLVGGLPEESDGTVLLSETQHEILKEHIVVDKNHTGLLFSKDVADLTVSFLNTGSFQ</sequence>
<organism evidence="1 2">
    <name type="scientific">Leucothrix arctica</name>
    <dbReference type="NCBI Taxonomy" id="1481894"/>
    <lineage>
        <taxon>Bacteria</taxon>
        <taxon>Pseudomonadati</taxon>
        <taxon>Pseudomonadota</taxon>
        <taxon>Gammaproteobacteria</taxon>
        <taxon>Thiotrichales</taxon>
        <taxon>Thiotrichaceae</taxon>
        <taxon>Leucothrix</taxon>
    </lineage>
</organism>
<proteinExistence type="predicted"/>
<reference evidence="1 2" key="1">
    <citation type="submission" date="2018-05" db="EMBL/GenBank/DDBJ databases">
        <title>Leucothrix arctica sp. nov., isolated from Arctic seawater.</title>
        <authorList>
            <person name="Choi A."/>
            <person name="Baek K."/>
        </authorList>
    </citation>
    <scope>NUCLEOTIDE SEQUENCE [LARGE SCALE GENOMIC DNA]</scope>
    <source>
        <strain evidence="1 2">IMCC9719</strain>
    </source>
</reference>
<dbReference type="OrthoDB" id="556502at2"/>
<dbReference type="Proteomes" id="UP000245506">
    <property type="component" value="Unassembled WGS sequence"/>
</dbReference>
<protein>
    <recommendedName>
        <fullName evidence="3">Alpha/beta hydrolase</fullName>
    </recommendedName>
</protein>
<keyword evidence="2" id="KW-1185">Reference proteome</keyword>
<evidence type="ECO:0000313" key="1">
    <source>
        <dbReference type="EMBL" id="PWQ93679.1"/>
    </source>
</evidence>
<dbReference type="Gene3D" id="3.40.50.1820">
    <property type="entry name" value="alpha/beta hydrolase"/>
    <property type="match status" value="1"/>
</dbReference>
<gene>
    <name evidence="1" type="ORF">DKT75_18880</name>
</gene>
<dbReference type="PANTHER" id="PTHR37946">
    <property type="entry name" value="SLL1969 PROTEIN"/>
    <property type="match status" value="1"/>
</dbReference>
<dbReference type="EMBL" id="QGKL01000042">
    <property type="protein sequence ID" value="PWQ93679.1"/>
    <property type="molecule type" value="Genomic_DNA"/>
</dbReference>
<dbReference type="InterPro" id="IPR029058">
    <property type="entry name" value="AB_hydrolase_fold"/>
</dbReference>
<comment type="caution">
    <text evidence="1">The sequence shown here is derived from an EMBL/GenBank/DDBJ whole genome shotgun (WGS) entry which is preliminary data.</text>
</comment>
<evidence type="ECO:0000313" key="2">
    <source>
        <dbReference type="Proteomes" id="UP000245506"/>
    </source>
</evidence>
<accession>A0A317C5Z2</accession>
<name>A0A317C5Z2_9GAMM</name>
<evidence type="ECO:0008006" key="3">
    <source>
        <dbReference type="Google" id="ProtNLM"/>
    </source>
</evidence>
<dbReference type="PANTHER" id="PTHR37946:SF1">
    <property type="entry name" value="SLL1969 PROTEIN"/>
    <property type="match status" value="1"/>
</dbReference>
<dbReference type="SUPFAM" id="SSF53474">
    <property type="entry name" value="alpha/beta-Hydrolases"/>
    <property type="match status" value="1"/>
</dbReference>